<organism evidence="2 3">
    <name type="scientific">Trifolium pratense</name>
    <name type="common">Red clover</name>
    <dbReference type="NCBI Taxonomy" id="57577"/>
    <lineage>
        <taxon>Eukaryota</taxon>
        <taxon>Viridiplantae</taxon>
        <taxon>Streptophyta</taxon>
        <taxon>Embryophyta</taxon>
        <taxon>Tracheophyta</taxon>
        <taxon>Spermatophyta</taxon>
        <taxon>Magnoliopsida</taxon>
        <taxon>eudicotyledons</taxon>
        <taxon>Gunneridae</taxon>
        <taxon>Pentapetalae</taxon>
        <taxon>rosids</taxon>
        <taxon>fabids</taxon>
        <taxon>Fabales</taxon>
        <taxon>Fabaceae</taxon>
        <taxon>Papilionoideae</taxon>
        <taxon>50 kb inversion clade</taxon>
        <taxon>NPAAA clade</taxon>
        <taxon>Hologalegina</taxon>
        <taxon>IRL clade</taxon>
        <taxon>Trifolieae</taxon>
        <taxon>Trifolium</taxon>
    </lineage>
</organism>
<dbReference type="GO" id="GO:0006508">
    <property type="term" value="P:proteolysis"/>
    <property type="evidence" value="ECO:0007669"/>
    <property type="project" value="UniProtKB-KW"/>
</dbReference>
<dbReference type="ExpressionAtlas" id="A0A2K3KE72">
    <property type="expression patterns" value="baseline"/>
</dbReference>
<name>A0A2K3KE72_TRIPR</name>
<keyword evidence="1" id="KW-0175">Coiled coil</keyword>
<evidence type="ECO:0000313" key="3">
    <source>
        <dbReference type="Proteomes" id="UP000236291"/>
    </source>
</evidence>
<feature type="coiled-coil region" evidence="1">
    <location>
        <begin position="76"/>
        <end position="103"/>
    </location>
</feature>
<reference evidence="2 3" key="2">
    <citation type="journal article" date="2017" name="Front. Plant Sci.">
        <title>Gene Classification and Mining of Molecular Markers Useful in Red Clover (Trifolium pratense) Breeding.</title>
        <authorList>
            <person name="Istvanek J."/>
            <person name="Dluhosova J."/>
            <person name="Dluhos P."/>
            <person name="Patkova L."/>
            <person name="Nedelnik J."/>
            <person name="Repkova J."/>
        </authorList>
    </citation>
    <scope>NUCLEOTIDE SEQUENCE [LARGE SCALE GENOMIC DNA]</scope>
    <source>
        <strain evidence="3">cv. Tatra</strain>
        <tissue evidence="2">Young leaves</tissue>
    </source>
</reference>
<dbReference type="EMBL" id="ASHM01093403">
    <property type="protein sequence ID" value="PNX64590.1"/>
    <property type="molecule type" value="Genomic_DNA"/>
</dbReference>
<keyword evidence="2" id="KW-0645">Protease</keyword>
<evidence type="ECO:0000313" key="2">
    <source>
        <dbReference type="EMBL" id="PNX64590.1"/>
    </source>
</evidence>
<proteinExistence type="predicted"/>
<comment type="caution">
    <text evidence="2">The sequence shown here is derived from an EMBL/GenBank/DDBJ whole genome shotgun (WGS) entry which is preliminary data.</text>
</comment>
<evidence type="ECO:0000256" key="1">
    <source>
        <dbReference type="SAM" id="Coils"/>
    </source>
</evidence>
<dbReference type="STRING" id="57577.A0A2K3KE72"/>
<accession>A0A2K3KE72</accession>
<dbReference type="Proteomes" id="UP000236291">
    <property type="component" value="Unassembled WGS sequence"/>
</dbReference>
<dbReference type="AlphaFoldDB" id="A0A2K3KE72"/>
<gene>
    <name evidence="2" type="ORF">L195_g054096</name>
</gene>
<dbReference type="GO" id="GO:0008237">
    <property type="term" value="F:metallopeptidase activity"/>
    <property type="evidence" value="ECO:0007669"/>
    <property type="project" value="UniProtKB-KW"/>
</dbReference>
<sequence length="140" mass="16242">MNLQISNSIDSSLQLPKPLSSHKTIFFTQFPHSSLSQHILRTKFPHNKNPRKCKLRITASNSLSLSSSNQQDSESIQLFEKLKESERERVNELEELERKANVQLDRQLVMASSWNRALLTLRGKLKGTEWDPENSHRIDF</sequence>
<keyword evidence="2" id="KW-0378">Hydrolase</keyword>
<keyword evidence="2" id="KW-0482">Metalloprotease</keyword>
<reference evidence="2 3" key="1">
    <citation type="journal article" date="2014" name="Am. J. Bot.">
        <title>Genome assembly and annotation for red clover (Trifolium pratense; Fabaceae).</title>
        <authorList>
            <person name="Istvanek J."/>
            <person name="Jaros M."/>
            <person name="Krenek A."/>
            <person name="Repkova J."/>
        </authorList>
    </citation>
    <scope>NUCLEOTIDE SEQUENCE [LARGE SCALE GENOMIC DNA]</scope>
    <source>
        <strain evidence="3">cv. Tatra</strain>
        <tissue evidence="2">Young leaves</tissue>
    </source>
</reference>
<protein>
    <submittedName>
        <fullName evidence="2">ATP-dependent zinc metalloprotease FtsH-like protein</fullName>
    </submittedName>
</protein>
<feature type="non-terminal residue" evidence="2">
    <location>
        <position position="140"/>
    </location>
</feature>